<keyword evidence="7" id="KW-0732">Signal</keyword>
<evidence type="ECO:0000256" key="3">
    <source>
        <dbReference type="ARBA" id="ARBA00022723"/>
    </source>
</evidence>
<dbReference type="eggNOG" id="KOG0156">
    <property type="taxonomic scope" value="Eukaryota"/>
</dbReference>
<sequence length="481" mass="54108">MLLMLVTLLLCFLFGLAVFRRRRAPAPAARRQRTIKIRDAAVARRALIDHADVFSNRPAALFAVPLVTGLRRRRSDNILSVPYGSLWRALRCNLTVELLHPTRLASIEPLQRDAVESLVADVADRSAGEVVVVRERIRAAVFPLVVRLCFGDGLGEHQLRELQRLMKDFVLAIGDANRFPGKSWPARLLHWTRLHRLRAFRRRQADYFLRLIAARRQTRHTDDGVFRPYVDSLLDLRVPDADNTCRSRRALTDDEMVSLVSEFLGAGTETVVSCVEWTLAHLVIEPEAQDKLHREVIDGERHRVMLTPYLRAVMLESLRLHPPVPLVMRYAHAASPAAEEMTGLPLPAGGGARMHFMVRDIGRDGKAWTEPNVFRPERFMAGGEAEGVGPLPGPKEMRMMPFAAGRRSCPGMGIGMAHVGLIVAALVREFEWAPAAAARGRVDLTELDGFFKTMRTPLRARATPRHARPRYTTAYQVVNHI</sequence>
<keyword evidence="4" id="KW-1133">Transmembrane helix</keyword>
<dbReference type="Gene3D" id="1.10.630.10">
    <property type="entry name" value="Cytochrome P450"/>
    <property type="match status" value="1"/>
</dbReference>
<feature type="chain" id="PRO_5002365193" description="Cytochrome P450" evidence="7">
    <location>
        <begin position="18"/>
        <end position="481"/>
    </location>
</feature>
<dbReference type="STRING" id="4537.A0A0E0KMD3"/>
<keyword evidence="9" id="KW-1185">Reference proteome</keyword>
<dbReference type="AlphaFoldDB" id="A0A0E0KMD3"/>
<dbReference type="PANTHER" id="PTHR24298">
    <property type="entry name" value="FLAVONOID 3'-MONOOXYGENASE-RELATED"/>
    <property type="match status" value="1"/>
</dbReference>
<dbReference type="SUPFAM" id="SSF48264">
    <property type="entry name" value="Cytochrome P450"/>
    <property type="match status" value="1"/>
</dbReference>
<dbReference type="Gramene" id="OPUNC04G01330.1">
    <property type="protein sequence ID" value="OPUNC04G01330.1"/>
    <property type="gene ID" value="OPUNC04G01330"/>
</dbReference>
<feature type="binding site" description="axial binding residue" evidence="6">
    <location>
        <position position="409"/>
    </location>
    <ligand>
        <name>heme</name>
        <dbReference type="ChEBI" id="CHEBI:30413"/>
    </ligand>
    <ligandPart>
        <name>Fe</name>
        <dbReference type="ChEBI" id="CHEBI:18248"/>
    </ligandPart>
</feature>
<name>A0A0E0KMD3_ORYPU</name>
<keyword evidence="6" id="KW-0349">Heme</keyword>
<dbReference type="GO" id="GO:0020037">
    <property type="term" value="F:heme binding"/>
    <property type="evidence" value="ECO:0007669"/>
    <property type="project" value="InterPro"/>
</dbReference>
<keyword evidence="2" id="KW-0812">Transmembrane</keyword>
<accession>A0A0E0KMD3</accession>
<dbReference type="PRINTS" id="PR00463">
    <property type="entry name" value="EP450I"/>
</dbReference>
<comment type="cofactor">
    <cofactor evidence="6">
        <name>heme</name>
        <dbReference type="ChEBI" id="CHEBI:30413"/>
    </cofactor>
</comment>
<dbReference type="HOGENOM" id="CLU_001570_10_3_1"/>
<evidence type="ECO:0000313" key="8">
    <source>
        <dbReference type="EnsemblPlants" id="OPUNC04G01330.1"/>
    </source>
</evidence>
<dbReference type="PANTHER" id="PTHR24298:SF389">
    <property type="entry name" value="OS04G0128400 PROTEIN"/>
    <property type="match status" value="1"/>
</dbReference>
<dbReference type="GO" id="GO:0016709">
    <property type="term" value="F:oxidoreductase activity, acting on paired donors, with incorporation or reduction of molecular oxygen, NAD(P)H as one donor, and incorporation of one atom of oxygen"/>
    <property type="evidence" value="ECO:0007669"/>
    <property type="project" value="TreeGrafter"/>
</dbReference>
<dbReference type="InterPro" id="IPR036396">
    <property type="entry name" value="Cyt_P450_sf"/>
</dbReference>
<evidence type="ECO:0008006" key="10">
    <source>
        <dbReference type="Google" id="ProtNLM"/>
    </source>
</evidence>
<comment type="subcellular location">
    <subcellularLocation>
        <location evidence="1">Membrane</location>
        <topology evidence="1">Single-pass membrane protein</topology>
    </subcellularLocation>
</comment>
<dbReference type="InterPro" id="IPR001128">
    <property type="entry name" value="Cyt_P450"/>
</dbReference>
<dbReference type="InterPro" id="IPR051103">
    <property type="entry name" value="Plant_metabolite_P450s"/>
</dbReference>
<keyword evidence="5" id="KW-0472">Membrane</keyword>
<proteinExistence type="predicted"/>
<evidence type="ECO:0000256" key="2">
    <source>
        <dbReference type="ARBA" id="ARBA00022692"/>
    </source>
</evidence>
<dbReference type="PRINTS" id="PR00385">
    <property type="entry name" value="P450"/>
</dbReference>
<feature type="signal peptide" evidence="7">
    <location>
        <begin position="1"/>
        <end position="17"/>
    </location>
</feature>
<dbReference type="InterPro" id="IPR002401">
    <property type="entry name" value="Cyt_P450_E_grp-I"/>
</dbReference>
<evidence type="ECO:0000256" key="6">
    <source>
        <dbReference type="PIRSR" id="PIRSR602401-1"/>
    </source>
</evidence>
<reference evidence="8" key="1">
    <citation type="submission" date="2015-04" db="UniProtKB">
        <authorList>
            <consortium name="EnsemblPlants"/>
        </authorList>
    </citation>
    <scope>IDENTIFICATION</scope>
</reference>
<organism evidence="8">
    <name type="scientific">Oryza punctata</name>
    <name type="common">Red rice</name>
    <dbReference type="NCBI Taxonomy" id="4537"/>
    <lineage>
        <taxon>Eukaryota</taxon>
        <taxon>Viridiplantae</taxon>
        <taxon>Streptophyta</taxon>
        <taxon>Embryophyta</taxon>
        <taxon>Tracheophyta</taxon>
        <taxon>Spermatophyta</taxon>
        <taxon>Magnoliopsida</taxon>
        <taxon>Liliopsida</taxon>
        <taxon>Poales</taxon>
        <taxon>Poaceae</taxon>
        <taxon>BOP clade</taxon>
        <taxon>Oryzoideae</taxon>
        <taxon>Oryzeae</taxon>
        <taxon>Oryzinae</taxon>
        <taxon>Oryza</taxon>
    </lineage>
</organism>
<keyword evidence="3 6" id="KW-0479">Metal-binding</keyword>
<evidence type="ECO:0000256" key="7">
    <source>
        <dbReference type="SAM" id="SignalP"/>
    </source>
</evidence>
<protein>
    <recommendedName>
        <fullName evidence="10">Cytochrome P450</fullName>
    </recommendedName>
</protein>
<dbReference type="GO" id="GO:0005506">
    <property type="term" value="F:iron ion binding"/>
    <property type="evidence" value="ECO:0007669"/>
    <property type="project" value="InterPro"/>
</dbReference>
<dbReference type="GO" id="GO:0016020">
    <property type="term" value="C:membrane"/>
    <property type="evidence" value="ECO:0007669"/>
    <property type="project" value="UniProtKB-SubCell"/>
</dbReference>
<dbReference type="OMA" id="SACVEWT"/>
<dbReference type="Pfam" id="PF00067">
    <property type="entry name" value="p450"/>
    <property type="match status" value="1"/>
</dbReference>
<evidence type="ECO:0000256" key="5">
    <source>
        <dbReference type="ARBA" id="ARBA00023136"/>
    </source>
</evidence>
<keyword evidence="6" id="KW-0408">Iron</keyword>
<dbReference type="Proteomes" id="UP000026962">
    <property type="component" value="Chromosome 4"/>
</dbReference>
<evidence type="ECO:0000256" key="4">
    <source>
        <dbReference type="ARBA" id="ARBA00022989"/>
    </source>
</evidence>
<evidence type="ECO:0000256" key="1">
    <source>
        <dbReference type="ARBA" id="ARBA00004167"/>
    </source>
</evidence>
<evidence type="ECO:0000313" key="9">
    <source>
        <dbReference type="Proteomes" id="UP000026962"/>
    </source>
</evidence>
<dbReference type="EnsemblPlants" id="OPUNC04G01330.1">
    <property type="protein sequence ID" value="OPUNC04G01330.1"/>
    <property type="gene ID" value="OPUNC04G01330"/>
</dbReference>
<reference evidence="8" key="2">
    <citation type="submission" date="2018-05" db="EMBL/GenBank/DDBJ databases">
        <title>OpunRS2 (Oryza punctata Reference Sequence Version 2).</title>
        <authorList>
            <person name="Zhang J."/>
            <person name="Kudrna D."/>
            <person name="Lee S."/>
            <person name="Talag J."/>
            <person name="Welchert J."/>
            <person name="Wing R.A."/>
        </authorList>
    </citation>
    <scope>NUCLEOTIDE SEQUENCE [LARGE SCALE GENOMIC DNA]</scope>
</reference>